<dbReference type="EMBL" id="JRAA01000002">
    <property type="protein sequence ID" value="KHF25317.1"/>
    <property type="molecule type" value="Genomic_DNA"/>
</dbReference>
<dbReference type="InterPro" id="IPR026634">
    <property type="entry name" value="TPST-like"/>
</dbReference>
<dbReference type="OrthoDB" id="9757559at2"/>
<dbReference type="Pfam" id="PF13469">
    <property type="entry name" value="Sulfotransfer_3"/>
    <property type="match status" value="1"/>
</dbReference>
<dbReference type="AlphaFoldDB" id="A0A0B0H9J9"/>
<proteinExistence type="predicted"/>
<dbReference type="GO" id="GO:0008476">
    <property type="term" value="F:protein-tyrosine sulfotransferase activity"/>
    <property type="evidence" value="ECO:0007669"/>
    <property type="project" value="InterPro"/>
</dbReference>
<gene>
    <name evidence="3" type="ORF">BOV88_06415</name>
    <name evidence="2" type="ORF">JV46_06470</name>
</gene>
<reference evidence="2 4" key="1">
    <citation type="journal article" date="2014" name="BMC Genomics">
        <title>The genome of the intracellular bacterium of the coastal bivalve, Solemya velum: a blueprint for thriving in and out of symbiosis.</title>
        <authorList>
            <person name="Dmytrenko O."/>
            <person name="Russell S.L."/>
            <person name="Loo W.T."/>
            <person name="Fontanez K.M."/>
            <person name="Liao L."/>
            <person name="Roeselers G."/>
            <person name="Sharma R."/>
            <person name="Stewart F.J."/>
            <person name="Newton I.L."/>
            <person name="Woyke T."/>
            <person name="Wu D."/>
            <person name="Lang J.M."/>
            <person name="Eisen J.A."/>
            <person name="Cavanaugh C.M."/>
        </authorList>
    </citation>
    <scope>NUCLEOTIDE SEQUENCE [LARGE SCALE GENOMIC DNA]</scope>
    <source>
        <strain evidence="2 4">WH</strain>
    </source>
</reference>
<dbReference type="PANTHER" id="PTHR12788:SF10">
    <property type="entry name" value="PROTEIN-TYROSINE SULFOTRANSFERASE"/>
    <property type="match status" value="1"/>
</dbReference>
<dbReference type="Proteomes" id="UP000030856">
    <property type="component" value="Unassembled WGS sequence"/>
</dbReference>
<keyword evidence="1" id="KW-0808">Transferase</keyword>
<protein>
    <recommendedName>
        <fullName evidence="6">Sulfotransferase family protein</fullName>
    </recommendedName>
</protein>
<evidence type="ECO:0000313" key="2">
    <source>
        <dbReference type="EMBL" id="KHF25317.1"/>
    </source>
</evidence>
<organism evidence="2 4">
    <name type="scientific">Solemya velum gill symbiont</name>
    <dbReference type="NCBI Taxonomy" id="2340"/>
    <lineage>
        <taxon>Bacteria</taxon>
        <taxon>Pseudomonadati</taxon>
        <taxon>Pseudomonadota</taxon>
        <taxon>Gammaproteobacteria</taxon>
        <taxon>sulfur-oxidizing symbionts</taxon>
    </lineage>
</organism>
<dbReference type="Proteomes" id="UP000190962">
    <property type="component" value="Unassembled WGS sequence"/>
</dbReference>
<dbReference type="InterPro" id="IPR027417">
    <property type="entry name" value="P-loop_NTPase"/>
</dbReference>
<evidence type="ECO:0000313" key="5">
    <source>
        <dbReference type="Proteomes" id="UP000190962"/>
    </source>
</evidence>
<accession>A0A0B0H9J9</accession>
<dbReference type="GeneID" id="86991617"/>
<dbReference type="eggNOG" id="COG1020">
    <property type="taxonomic scope" value="Bacteria"/>
</dbReference>
<keyword evidence="4" id="KW-1185">Reference proteome</keyword>
<reference evidence="3 5" key="2">
    <citation type="submission" date="2016-11" db="EMBL/GenBank/DDBJ databases">
        <title>Mixed transmission modes and dynamic genome evolution in an obligate animal-bacterial symbiosis.</title>
        <authorList>
            <person name="Russell S.L."/>
            <person name="Corbett-Detig R.B."/>
            <person name="Cavanaugh C.M."/>
        </authorList>
    </citation>
    <scope>NUCLEOTIDE SEQUENCE [LARGE SCALE GENOMIC DNA]</scope>
    <source>
        <strain evidence="3">MA-KB16</strain>
    </source>
</reference>
<dbReference type="SUPFAM" id="SSF52540">
    <property type="entry name" value="P-loop containing nucleoside triphosphate hydrolases"/>
    <property type="match status" value="1"/>
</dbReference>
<name>A0A0B0H9J9_SOVGS</name>
<evidence type="ECO:0008006" key="6">
    <source>
        <dbReference type="Google" id="ProtNLM"/>
    </source>
</evidence>
<evidence type="ECO:0000313" key="4">
    <source>
        <dbReference type="Proteomes" id="UP000030856"/>
    </source>
</evidence>
<evidence type="ECO:0000313" key="3">
    <source>
        <dbReference type="EMBL" id="OOY35145.1"/>
    </source>
</evidence>
<dbReference type="Gene3D" id="3.40.50.300">
    <property type="entry name" value="P-loop containing nucleotide triphosphate hydrolases"/>
    <property type="match status" value="1"/>
</dbReference>
<dbReference type="STRING" id="2340.JV46_06470"/>
<sequence length="411" mass="48212">MQVKETDFARRLRAKPREQRVEPLLEKLISSLSEQLNKSASEIDPDVPFQQIAPLLASDTLRHNLFVQPWTVEHLGFRSYHSYETTLSATLRELATYLAWSLDPLPLPEKTLDDIEITWQWNWPEPQSYEGSRVRGRTLFVLSSGRSGTSLFRNMLDCHEEVFAPQELHLVNFESMAERRDAQKKLAQEWMNTGLRDTLSRLFGHSEHTAVLELERFAKSGLTSSDVYQLIHDKLENRWLVDKTPVYAKHPGWLQRAEQMFTEPCYVHLTRHPYAVMESFISKRFYMYSPSIWGERVENPWHAAELFWTMANENILRFSENIPNSRFLWITYEELMKDSKSVIERVCSFLQIPFRENMLDPYSGRSITDINLEEHSAIDTSMGEAWKERRPPHTLSERTRRVAAELGYDLI</sequence>
<dbReference type="PANTHER" id="PTHR12788">
    <property type="entry name" value="PROTEIN-TYROSINE SULFOTRANSFERASE 2"/>
    <property type="match status" value="1"/>
</dbReference>
<dbReference type="EMBL" id="MPNX01000007">
    <property type="protein sequence ID" value="OOY35145.1"/>
    <property type="molecule type" value="Genomic_DNA"/>
</dbReference>
<comment type="caution">
    <text evidence="2">The sequence shown here is derived from an EMBL/GenBank/DDBJ whole genome shotgun (WGS) entry which is preliminary data.</text>
</comment>
<evidence type="ECO:0000256" key="1">
    <source>
        <dbReference type="ARBA" id="ARBA00022679"/>
    </source>
</evidence>
<dbReference type="RefSeq" id="WP_043117536.1">
    <property type="nucleotide sequence ID" value="NZ_JRAA01000002.1"/>
</dbReference>